<evidence type="ECO:0000256" key="4">
    <source>
        <dbReference type="ARBA" id="ARBA00023242"/>
    </source>
</evidence>
<organism evidence="9 10">
    <name type="scientific">Lichtheimia corymbifera JMRC:FSU:9682</name>
    <dbReference type="NCBI Taxonomy" id="1263082"/>
    <lineage>
        <taxon>Eukaryota</taxon>
        <taxon>Fungi</taxon>
        <taxon>Fungi incertae sedis</taxon>
        <taxon>Mucoromycota</taxon>
        <taxon>Mucoromycotina</taxon>
        <taxon>Mucoromycetes</taxon>
        <taxon>Mucorales</taxon>
        <taxon>Lichtheimiaceae</taxon>
        <taxon>Lichtheimia</taxon>
    </lineage>
</organism>
<evidence type="ECO:0000256" key="1">
    <source>
        <dbReference type="ARBA" id="ARBA00004123"/>
    </source>
</evidence>
<feature type="compositionally biased region" description="Polar residues" evidence="7">
    <location>
        <begin position="35"/>
        <end position="44"/>
    </location>
</feature>
<dbReference type="InterPro" id="IPR017970">
    <property type="entry name" value="Homeobox_CS"/>
</dbReference>
<evidence type="ECO:0000256" key="6">
    <source>
        <dbReference type="RuleBase" id="RU000682"/>
    </source>
</evidence>
<comment type="caution">
    <text evidence="9">The sequence shown here is derived from an EMBL/GenBank/DDBJ whole genome shotgun (WGS) entry which is preliminary data.</text>
</comment>
<dbReference type="PANTHER" id="PTHR24324">
    <property type="entry name" value="HOMEOBOX PROTEIN HHEX"/>
    <property type="match status" value="1"/>
</dbReference>
<dbReference type="OrthoDB" id="6159439at2759"/>
<dbReference type="Pfam" id="PF24818">
    <property type="entry name" value="PH_TRF2_HOY1"/>
    <property type="match status" value="1"/>
</dbReference>
<feature type="compositionally biased region" description="Polar residues" evidence="7">
    <location>
        <begin position="16"/>
        <end position="26"/>
    </location>
</feature>
<dbReference type="Gene3D" id="1.10.10.60">
    <property type="entry name" value="Homeodomain-like"/>
    <property type="match status" value="1"/>
</dbReference>
<dbReference type="PANTHER" id="PTHR24324:SF5">
    <property type="entry name" value="HEMATOPOIETICALLY-EXPRESSED HOMEOBOX PROTEIN HHEX"/>
    <property type="match status" value="1"/>
</dbReference>
<feature type="compositionally biased region" description="Pro residues" evidence="7">
    <location>
        <begin position="211"/>
        <end position="226"/>
    </location>
</feature>
<feature type="DNA-binding region" description="Homeobox" evidence="5">
    <location>
        <begin position="64"/>
        <end position="123"/>
    </location>
</feature>
<dbReference type="GO" id="GO:0005634">
    <property type="term" value="C:nucleus"/>
    <property type="evidence" value="ECO:0007669"/>
    <property type="project" value="UniProtKB-SubCell"/>
</dbReference>
<evidence type="ECO:0000313" key="9">
    <source>
        <dbReference type="EMBL" id="CDH57846.1"/>
    </source>
</evidence>
<dbReference type="PROSITE" id="PS00027">
    <property type="entry name" value="HOMEOBOX_1"/>
    <property type="match status" value="1"/>
</dbReference>
<name>A0A068S999_9FUNG</name>
<feature type="region of interest" description="Disordered" evidence="7">
    <location>
        <begin position="188"/>
        <end position="329"/>
    </location>
</feature>
<reference evidence="9" key="1">
    <citation type="submission" date="2013-08" db="EMBL/GenBank/DDBJ databases">
        <title>Gene expansion shapes genome architecture in the human pathogen Lichtheimia corymbifera: an evolutionary genomics analysis in the ancient terrestrial Mucorales (Mucoromycotina).</title>
        <authorList>
            <person name="Schwartze V.U."/>
            <person name="Winter S."/>
            <person name="Shelest E."/>
            <person name="Marcet-Houben M."/>
            <person name="Horn F."/>
            <person name="Wehner S."/>
            <person name="Hoffmann K."/>
            <person name="Riege K."/>
            <person name="Sammeth M."/>
            <person name="Nowrousian M."/>
            <person name="Valiante V."/>
            <person name="Linde J."/>
            <person name="Jacobsen I.D."/>
            <person name="Marz M."/>
            <person name="Brakhage A.A."/>
            <person name="Gabaldon T."/>
            <person name="Bocker S."/>
            <person name="Voigt K."/>
        </authorList>
    </citation>
    <scope>NUCLEOTIDE SEQUENCE [LARGE SCALE GENOMIC DNA]</scope>
    <source>
        <strain evidence="9">FSU 9682</strain>
    </source>
</reference>
<feature type="region of interest" description="Disordered" evidence="7">
    <location>
        <begin position="16"/>
        <end position="73"/>
    </location>
</feature>
<comment type="subcellular location">
    <subcellularLocation>
        <location evidence="1 5 6">Nucleus</location>
    </subcellularLocation>
</comment>
<dbReference type="AlphaFoldDB" id="A0A068S999"/>
<keyword evidence="3 5" id="KW-0371">Homeobox</keyword>
<dbReference type="SUPFAM" id="SSF46689">
    <property type="entry name" value="Homeodomain-like"/>
    <property type="match status" value="1"/>
</dbReference>
<accession>A0A068S999</accession>
<feature type="domain" description="Homeobox" evidence="8">
    <location>
        <begin position="62"/>
        <end position="122"/>
    </location>
</feature>
<evidence type="ECO:0000256" key="7">
    <source>
        <dbReference type="SAM" id="MobiDB-lite"/>
    </source>
</evidence>
<dbReference type="GO" id="GO:0030154">
    <property type="term" value="P:cell differentiation"/>
    <property type="evidence" value="ECO:0007669"/>
    <property type="project" value="TreeGrafter"/>
</dbReference>
<dbReference type="InterPro" id="IPR009057">
    <property type="entry name" value="Homeodomain-like_sf"/>
</dbReference>
<feature type="compositionally biased region" description="Low complexity" evidence="7">
    <location>
        <begin position="315"/>
        <end position="329"/>
    </location>
</feature>
<keyword evidence="4 5" id="KW-0539">Nucleus</keyword>
<dbReference type="EMBL" id="CBTN010000050">
    <property type="protein sequence ID" value="CDH57846.1"/>
    <property type="molecule type" value="Genomic_DNA"/>
</dbReference>
<dbReference type="GO" id="GO:0000981">
    <property type="term" value="F:DNA-binding transcription factor activity, RNA polymerase II-specific"/>
    <property type="evidence" value="ECO:0007669"/>
    <property type="project" value="InterPro"/>
</dbReference>
<protein>
    <recommendedName>
        <fullName evidence="8">Homeobox domain-containing protein</fullName>
    </recommendedName>
</protein>
<evidence type="ECO:0000256" key="3">
    <source>
        <dbReference type="ARBA" id="ARBA00023155"/>
    </source>
</evidence>
<dbReference type="InterPro" id="IPR057939">
    <property type="entry name" value="TRF2_HOY1_PH"/>
</dbReference>
<dbReference type="CDD" id="cd00086">
    <property type="entry name" value="homeodomain"/>
    <property type="match status" value="1"/>
</dbReference>
<gene>
    <name evidence="9" type="ORF">LCOR_08744.1</name>
</gene>
<dbReference type="InterPro" id="IPR051000">
    <property type="entry name" value="Homeobox_DNA-bind_prot"/>
</dbReference>
<dbReference type="Proteomes" id="UP000027586">
    <property type="component" value="Unassembled WGS sequence"/>
</dbReference>
<dbReference type="PROSITE" id="PS50071">
    <property type="entry name" value="HOMEOBOX_2"/>
    <property type="match status" value="1"/>
</dbReference>
<dbReference type="STRING" id="1263082.A0A068S999"/>
<evidence type="ECO:0000256" key="5">
    <source>
        <dbReference type="PROSITE-ProRule" id="PRU00108"/>
    </source>
</evidence>
<keyword evidence="2 5" id="KW-0238">DNA-binding</keyword>
<sequence>MNLPYINASQPHSIHANATPSFNMPSSMPFLPPDKSTSAPTIPSHTPKEPSEPPRPTTTHSTPTPRKRTRATPEQLAVLEKTFSTNPTPNSRVREQLANELGMPDRSIQIWFQNRRAKVKNMAKRSSMLHNETVRMQYYAAAAASAACQAAAFHQQQMGTNDRAMNTPDLYYYYYYYYYNQQQQYRQYTGNHTPSPYAPPPPPMMGDLGSTPPPPPASSSIPPIPLPRHRRGLSESATTPNCSPHRLRAHSLGPYPLPANHQHNSHHMPRPMSVDPLDPTQNRSRSYTSPAAPPWPALYEQSPSSFNNAAPAIPSNTSSSIGSNTNGSGDVDRFSAEALQIGTWRRMTLQPEDMVCNFDTQRRMMVWTIRNGAQQFKMEFPFDTILQISLEPILERLGWARLEFRLAQPEGVAFYMMQDPTSYWTQCRDFTQDSQATVVNIHQLDGPAMPLQAEIQRLVSNDPHLQTVFVDSSTEMLSLFGNYTKDDLLLFQGMQQQ</sequence>
<dbReference type="SMART" id="SM00389">
    <property type="entry name" value="HOX"/>
    <property type="match status" value="1"/>
</dbReference>
<dbReference type="Pfam" id="PF00046">
    <property type="entry name" value="Homeodomain"/>
    <property type="match status" value="1"/>
</dbReference>
<proteinExistence type="predicted"/>
<keyword evidence="10" id="KW-1185">Reference proteome</keyword>
<dbReference type="GO" id="GO:0000978">
    <property type="term" value="F:RNA polymerase II cis-regulatory region sequence-specific DNA binding"/>
    <property type="evidence" value="ECO:0007669"/>
    <property type="project" value="TreeGrafter"/>
</dbReference>
<evidence type="ECO:0000256" key="2">
    <source>
        <dbReference type="ARBA" id="ARBA00023125"/>
    </source>
</evidence>
<evidence type="ECO:0000259" key="8">
    <source>
        <dbReference type="PROSITE" id="PS50071"/>
    </source>
</evidence>
<dbReference type="InterPro" id="IPR001356">
    <property type="entry name" value="HD"/>
</dbReference>
<dbReference type="VEuPathDB" id="FungiDB:LCOR_08744.1"/>
<feature type="compositionally biased region" description="Polar residues" evidence="7">
    <location>
        <begin position="279"/>
        <end position="289"/>
    </location>
</feature>
<evidence type="ECO:0000313" key="10">
    <source>
        <dbReference type="Proteomes" id="UP000027586"/>
    </source>
</evidence>